<reference evidence="1" key="1">
    <citation type="submission" date="2022-01" db="EMBL/GenBank/DDBJ databases">
        <authorList>
            <person name="King R."/>
        </authorList>
    </citation>
    <scope>NUCLEOTIDE SEQUENCE</scope>
</reference>
<proteinExistence type="predicted"/>
<organism evidence="1 2">
    <name type="scientific">Nezara viridula</name>
    <name type="common">Southern green stink bug</name>
    <name type="synonym">Cimex viridulus</name>
    <dbReference type="NCBI Taxonomy" id="85310"/>
    <lineage>
        <taxon>Eukaryota</taxon>
        <taxon>Metazoa</taxon>
        <taxon>Ecdysozoa</taxon>
        <taxon>Arthropoda</taxon>
        <taxon>Hexapoda</taxon>
        <taxon>Insecta</taxon>
        <taxon>Pterygota</taxon>
        <taxon>Neoptera</taxon>
        <taxon>Paraneoptera</taxon>
        <taxon>Hemiptera</taxon>
        <taxon>Heteroptera</taxon>
        <taxon>Panheteroptera</taxon>
        <taxon>Pentatomomorpha</taxon>
        <taxon>Pentatomoidea</taxon>
        <taxon>Pentatomidae</taxon>
        <taxon>Pentatominae</taxon>
        <taxon>Nezara</taxon>
    </lineage>
</organism>
<name>A0A9P0MRN1_NEZVI</name>
<evidence type="ECO:0000313" key="2">
    <source>
        <dbReference type="Proteomes" id="UP001152798"/>
    </source>
</evidence>
<dbReference type="EMBL" id="OV725081">
    <property type="protein sequence ID" value="CAH1402130.1"/>
    <property type="molecule type" value="Genomic_DNA"/>
</dbReference>
<keyword evidence="2" id="KW-1185">Reference proteome</keyword>
<gene>
    <name evidence="1" type="ORF">NEZAVI_LOCUS11017</name>
</gene>
<dbReference type="AlphaFoldDB" id="A0A9P0MRN1"/>
<accession>A0A9P0MRN1</accession>
<dbReference type="Proteomes" id="UP001152798">
    <property type="component" value="Chromosome 5"/>
</dbReference>
<protein>
    <submittedName>
        <fullName evidence="1">Uncharacterized protein</fullName>
    </submittedName>
</protein>
<evidence type="ECO:0000313" key="1">
    <source>
        <dbReference type="EMBL" id="CAH1402130.1"/>
    </source>
</evidence>
<sequence>MVKKTLRRLGGLLKAKGDDAAPRGLSHVRHPRGSYICPAGCRGKLCRRENIIPVKSIHVYEKIFEMSGRNQLRYMYRQSDHRDFIVIRGSGDTRDEHSASLGFLDVSGLTVPKLEQVVEGEDKDSKW</sequence>